<feature type="compositionally biased region" description="Polar residues" evidence="4">
    <location>
        <begin position="1003"/>
        <end position="1012"/>
    </location>
</feature>
<reference evidence="6" key="1">
    <citation type="submission" date="2021-02" db="EMBL/GenBank/DDBJ databases">
        <authorList>
            <person name="Nowell W R."/>
        </authorList>
    </citation>
    <scope>NUCLEOTIDE SEQUENCE</scope>
</reference>
<dbReference type="PANTHER" id="PTHR13096:SF8">
    <property type="entry name" value="RIBOSOMAL OXYGENASE 1"/>
    <property type="match status" value="1"/>
</dbReference>
<feature type="compositionally biased region" description="Polar residues" evidence="4">
    <location>
        <begin position="1359"/>
        <end position="1377"/>
    </location>
</feature>
<comment type="cofactor">
    <cofactor evidence="1">
        <name>Fe(2+)</name>
        <dbReference type="ChEBI" id="CHEBI:29033"/>
    </cofactor>
</comment>
<dbReference type="EMBL" id="CAJNOR010005213">
    <property type="protein sequence ID" value="CAF1551691.1"/>
    <property type="molecule type" value="Genomic_DNA"/>
</dbReference>
<keyword evidence="3" id="KW-0408">Iron</keyword>
<feature type="domain" description="JmjC" evidence="5">
    <location>
        <begin position="1573"/>
        <end position="1720"/>
    </location>
</feature>
<feature type="region of interest" description="Disordered" evidence="4">
    <location>
        <begin position="1212"/>
        <end position="1244"/>
    </location>
</feature>
<evidence type="ECO:0000313" key="6">
    <source>
        <dbReference type="EMBL" id="CAF1551691.1"/>
    </source>
</evidence>
<evidence type="ECO:0000259" key="5">
    <source>
        <dbReference type="PROSITE" id="PS51184"/>
    </source>
</evidence>
<evidence type="ECO:0000256" key="4">
    <source>
        <dbReference type="SAM" id="MobiDB-lite"/>
    </source>
</evidence>
<dbReference type="InterPro" id="IPR039994">
    <property type="entry name" value="NO66-like"/>
</dbReference>
<dbReference type="SUPFAM" id="SSF51197">
    <property type="entry name" value="Clavaminate synthase-like"/>
    <property type="match status" value="1"/>
</dbReference>
<keyword evidence="7" id="KW-1185">Reference proteome</keyword>
<name>A0A815WP66_ADIRI</name>
<dbReference type="GO" id="GO:0032453">
    <property type="term" value="F:histone H3K4 demethylase activity"/>
    <property type="evidence" value="ECO:0007669"/>
    <property type="project" value="TreeGrafter"/>
</dbReference>
<dbReference type="Pfam" id="PF08007">
    <property type="entry name" value="JmjC_2"/>
    <property type="match status" value="1"/>
</dbReference>
<dbReference type="GO" id="GO:0005730">
    <property type="term" value="C:nucleolus"/>
    <property type="evidence" value="ECO:0007669"/>
    <property type="project" value="TreeGrafter"/>
</dbReference>
<keyword evidence="2" id="KW-0479">Metal-binding</keyword>
<feature type="region of interest" description="Disordered" evidence="4">
    <location>
        <begin position="1401"/>
        <end position="1460"/>
    </location>
</feature>
<evidence type="ECO:0000256" key="2">
    <source>
        <dbReference type="ARBA" id="ARBA00022723"/>
    </source>
</evidence>
<dbReference type="SUPFAM" id="SSF48371">
    <property type="entry name" value="ARM repeat"/>
    <property type="match status" value="1"/>
</dbReference>
<feature type="region of interest" description="Disordered" evidence="4">
    <location>
        <begin position="1322"/>
        <end position="1388"/>
    </location>
</feature>
<dbReference type="PROSITE" id="PS51184">
    <property type="entry name" value="JMJC"/>
    <property type="match status" value="1"/>
</dbReference>
<feature type="non-terminal residue" evidence="6">
    <location>
        <position position="1"/>
    </location>
</feature>
<dbReference type="InterPro" id="IPR003347">
    <property type="entry name" value="JmjC_dom"/>
</dbReference>
<dbReference type="GO" id="GO:0046872">
    <property type="term" value="F:metal ion binding"/>
    <property type="evidence" value="ECO:0007669"/>
    <property type="project" value="UniProtKB-KW"/>
</dbReference>
<dbReference type="PANTHER" id="PTHR13096">
    <property type="entry name" value="MINA53 MYC INDUCED NUCLEAR ANTIGEN"/>
    <property type="match status" value="1"/>
</dbReference>
<protein>
    <recommendedName>
        <fullName evidence="5">JmjC domain-containing protein</fullName>
    </recommendedName>
</protein>
<evidence type="ECO:0000256" key="3">
    <source>
        <dbReference type="ARBA" id="ARBA00023004"/>
    </source>
</evidence>
<sequence length="1720" mass="195571">MNRNEDTRGFIRTNFNQQFIVWPTKYDPQALLLLVLDQALAYVRKQDRVDETNPNVLTMFTKTLAIIDCISTLILIRPEYYDRFNDILLRIVYLLPGLCKMNVIPSHVLIEAFKTMKHVQSLTILFLDSDLFPLFVDKTAIVPSELDPSARLPELDSAYWGRLEILCSENQYADEWIPVFLALLDVTRETIHVCETTERFRAILFHILFSTLPKSIKIKRWLPIREQCLKIIWTVIIRCLASSLKTSNDNESNRSPIFIFGWLQHPSVSQALIQCAMPSDNDTSLSDPTNRASYQSCLQNAMSIISSLIDYQVENFNHNLHSTTNPFASKVLIKVCIDFLLQHINDVKAPICLRCLTSLAKITPGLSILLETNIERFRTFIIQNIKDRKSPDLTMAILDFLIVCVNSQPALLGYLCDLNTSATATFGNSTILQPIVELLRWSAQNTSEVAATDLFILTVTFITQFWEQHTQLLVDYFVKINDFWKNISAPITNTTVSIELMDTGDKRAVSTSFRLLTQHLLNYTTDQTGNDFYDILNQLITNNCLLHWIKACRKFFQSNIEDEVLNEQSLSFAFFSSIIYFTKALLCLNNDRIRKILPGGETWLEELASIIQLVLTRNDSTCMKIAVMCLNLTINANIKWKNEKVQPPLTILPTYIKLATCILAPEYVSIYVKYCYLDALVLLIQIFLEHTPDIDQQQDDLTRYSTVLTHLLDFVDYCNDIIDIHPSTTPQYKCAVKALVHTFHLLSIFISREESKTLSVNIKQERTVSNVIDLFHKVSQERDNFRVCYTIVSFLYDLTKKDDSIEWFHTMNIIPRTLHTFRFIIQQQISSANEDLISQTNWSKVIRLYLLLNIRLIHEESVHGDNRHFNNASDVFAACSEYIVESFHNVTREFSLPSLDNADVCCQFFACLTQFYNQLMSKHHKEASICIAAVNYLLHDSINLLLHSALVHNMLTKKVRCAYRSELENQENIVPDYSLSQSTIIDHSHLSQRSLLRPSSALFNQSTSSSPASVLPATPGEGTPKPRLVNVRQQVAAASAQPASSQTPEFEQIQVGLLRLLCTCCWALRPCTIPLNDLNESLLYKQTIDYDSFKYLVEPLFNTPTLERRTAPSFGTWLTGAQYIVTQMERFSLIKSNSPRPARIKESDLERLVQHRPFLVLALEHLLSLILSQVPLFMRSALLTETQKNMMKQTLSLELDYIFSNLNLTERTSSASGGGSDPNSQRTSVNVPTPATVGGPGSQKSLVMSVSNMSHPAGSVTREAYTPFSVGTNVTCSGASEYNNSTYLKDVCTSIWKLYKRIIQVDPIVFMSGPLSAFARYSQEAPSSPPQTNSVLPASRKRKRVSAIDTNGHSKDNQPNKNRSKSLLPTMSTSHANGKSHLSAENSNTMKKSRFIEKKFLSPAYPTPHPQRRVILTEPSQTRKNKAALQVANEMEDEDEDEGEEEDDDDDNDDENEDDLPFSAWLRDHVPIEDSTLLGQHLFGLIIDPIPVKQFMKRTWQKEPLLIPRKQSNYYSGIFSTSDIDDILRENTLEYGENIDLTFYNPATAKKERHNPEGRARPAVVWDSYNEGCSVRILNPHTYSVSIWKLLSCLQEYFGSLVGANTYLTPPGSQGFAPHYDDIDAFILQLEGKKHWRVYKPLNDDEVLPLKSSGDLDKNVINGIKPCIDVVLEAGDLLYMPRGYIHQGNTLDDAHSLHLTVSCYQQHTWGDLFKILLPKA</sequence>
<feature type="compositionally biased region" description="Polar residues" evidence="4">
    <location>
        <begin position="1324"/>
        <end position="1336"/>
    </location>
</feature>
<dbReference type="Proteomes" id="UP000663828">
    <property type="component" value="Unassembled WGS sequence"/>
</dbReference>
<dbReference type="InterPro" id="IPR016024">
    <property type="entry name" value="ARM-type_fold"/>
</dbReference>
<feature type="compositionally biased region" description="Polar residues" evidence="4">
    <location>
        <begin position="1212"/>
        <end position="1233"/>
    </location>
</feature>
<evidence type="ECO:0000256" key="1">
    <source>
        <dbReference type="ARBA" id="ARBA00001954"/>
    </source>
</evidence>
<comment type="caution">
    <text evidence="6">The sequence shown here is derived from an EMBL/GenBank/DDBJ whole genome shotgun (WGS) entry which is preliminary data.</text>
</comment>
<feature type="region of interest" description="Disordered" evidence="4">
    <location>
        <begin position="1003"/>
        <end position="1026"/>
    </location>
</feature>
<accession>A0A815WP66</accession>
<organism evidence="6 7">
    <name type="scientific">Adineta ricciae</name>
    <name type="common">Rotifer</name>
    <dbReference type="NCBI Taxonomy" id="249248"/>
    <lineage>
        <taxon>Eukaryota</taxon>
        <taxon>Metazoa</taxon>
        <taxon>Spiralia</taxon>
        <taxon>Gnathifera</taxon>
        <taxon>Rotifera</taxon>
        <taxon>Eurotatoria</taxon>
        <taxon>Bdelloidea</taxon>
        <taxon>Adinetida</taxon>
        <taxon>Adinetidae</taxon>
        <taxon>Adineta</taxon>
    </lineage>
</organism>
<evidence type="ECO:0000313" key="7">
    <source>
        <dbReference type="Proteomes" id="UP000663828"/>
    </source>
</evidence>
<proteinExistence type="predicted"/>
<dbReference type="Gene3D" id="2.60.120.650">
    <property type="entry name" value="Cupin"/>
    <property type="match status" value="1"/>
</dbReference>
<gene>
    <name evidence="6" type="ORF">XAT740_LOCUS42945</name>
</gene>
<dbReference type="GO" id="GO:0051864">
    <property type="term" value="F:histone H3K36 demethylase activity"/>
    <property type="evidence" value="ECO:0007669"/>
    <property type="project" value="TreeGrafter"/>
</dbReference>
<feature type="compositionally biased region" description="Acidic residues" evidence="4">
    <location>
        <begin position="1434"/>
        <end position="1460"/>
    </location>
</feature>